<reference evidence="2" key="1">
    <citation type="journal article" date="2014" name="Int. J. Syst. Evol. Microbiol.">
        <title>Complete genome sequence of Corynebacterium casei LMG S-19264T (=DSM 44701T), isolated from a smear-ripened cheese.</title>
        <authorList>
            <consortium name="US DOE Joint Genome Institute (JGI-PGF)"/>
            <person name="Walter F."/>
            <person name="Albersmeier A."/>
            <person name="Kalinowski J."/>
            <person name="Ruckert C."/>
        </authorList>
    </citation>
    <scope>NUCLEOTIDE SEQUENCE</scope>
    <source>
        <strain evidence="2">CGMCC 1.12360</strain>
    </source>
</reference>
<dbReference type="RefSeq" id="WP_188391153.1">
    <property type="nucleotide sequence ID" value="NZ_BMEV01000011.1"/>
</dbReference>
<accession>A0A8J2ZQZ1</accession>
<keyword evidence="1" id="KW-1133">Transmembrane helix</keyword>
<dbReference type="EMBL" id="BMEV01000011">
    <property type="protein sequence ID" value="GGH72096.1"/>
    <property type="molecule type" value="Genomic_DNA"/>
</dbReference>
<evidence type="ECO:0000313" key="2">
    <source>
        <dbReference type="EMBL" id="GGH72096.1"/>
    </source>
</evidence>
<feature type="transmembrane region" description="Helical" evidence="1">
    <location>
        <begin position="18"/>
        <end position="38"/>
    </location>
</feature>
<comment type="caution">
    <text evidence="2">The sequence shown here is derived from an EMBL/GenBank/DDBJ whole genome shotgun (WGS) entry which is preliminary data.</text>
</comment>
<evidence type="ECO:0000313" key="3">
    <source>
        <dbReference type="Proteomes" id="UP000602050"/>
    </source>
</evidence>
<evidence type="ECO:0000256" key="1">
    <source>
        <dbReference type="SAM" id="Phobius"/>
    </source>
</evidence>
<gene>
    <name evidence="2" type="ORF">GCM10010978_08690</name>
</gene>
<keyword evidence="1" id="KW-0472">Membrane</keyword>
<reference evidence="2" key="2">
    <citation type="submission" date="2020-09" db="EMBL/GenBank/DDBJ databases">
        <authorList>
            <person name="Sun Q."/>
            <person name="Zhou Y."/>
        </authorList>
    </citation>
    <scope>NUCLEOTIDE SEQUENCE</scope>
    <source>
        <strain evidence="2">CGMCC 1.12360</strain>
    </source>
</reference>
<name>A0A8J2ZQZ1_9BACI</name>
<keyword evidence="1" id="KW-0812">Transmembrane</keyword>
<sequence length="66" mass="7997">MNEQYPIYPSYFGDNQRVFPVVPFLTGLVLGPLLYNAFQPYPYYPYTYPPVYPYYPYPTYSYNYYS</sequence>
<dbReference type="AlphaFoldDB" id="A0A8J2ZQZ1"/>
<proteinExistence type="predicted"/>
<dbReference type="Proteomes" id="UP000602050">
    <property type="component" value="Unassembled WGS sequence"/>
</dbReference>
<organism evidence="2 3">
    <name type="scientific">Compostibacillus humi</name>
    <dbReference type="NCBI Taxonomy" id="1245525"/>
    <lineage>
        <taxon>Bacteria</taxon>
        <taxon>Bacillati</taxon>
        <taxon>Bacillota</taxon>
        <taxon>Bacilli</taxon>
        <taxon>Bacillales</taxon>
        <taxon>Bacillaceae</taxon>
        <taxon>Compostibacillus</taxon>
    </lineage>
</organism>
<protein>
    <submittedName>
        <fullName evidence="2">Uncharacterized protein</fullName>
    </submittedName>
</protein>
<keyword evidence="3" id="KW-1185">Reference proteome</keyword>